<feature type="compositionally biased region" description="Low complexity" evidence="1">
    <location>
        <begin position="77"/>
        <end position="87"/>
    </location>
</feature>
<protein>
    <recommendedName>
        <fullName evidence="4">Transcription initiation factor IIF subunit alpha</fullName>
    </recommendedName>
</protein>
<dbReference type="GO" id="GO:0001096">
    <property type="term" value="F:TFIIF-class transcription factor complex binding"/>
    <property type="evidence" value="ECO:0007669"/>
    <property type="project" value="TreeGrafter"/>
</dbReference>
<name>A0A086JMJ4_TOXGO</name>
<reference evidence="2 3" key="1">
    <citation type="submission" date="2014-03" db="EMBL/GenBank/DDBJ databases">
        <authorList>
            <person name="Sibley D."/>
            <person name="Venepally P."/>
            <person name="Karamycheva S."/>
            <person name="Hadjithomas M."/>
            <person name="Khan A."/>
            <person name="Brunk B."/>
            <person name="Roos D."/>
            <person name="Caler E."/>
            <person name="Lorenzi H."/>
        </authorList>
    </citation>
    <scope>NUCLEOTIDE SEQUENCE [LARGE SCALE GENOMIC DNA]</scope>
    <source>
        <strain evidence="3">p89</strain>
    </source>
</reference>
<dbReference type="PANTHER" id="PTHR13011:SF0">
    <property type="entry name" value="GENERAL TRANSCRIPTION FACTOR IIF SUBUNIT 1"/>
    <property type="match status" value="1"/>
</dbReference>
<dbReference type="EMBL" id="AEYI02001769">
    <property type="protein sequence ID" value="KFG33362.1"/>
    <property type="molecule type" value="Genomic_DNA"/>
</dbReference>
<dbReference type="AlphaFoldDB" id="A0A086JMJ4"/>
<evidence type="ECO:0008006" key="4">
    <source>
        <dbReference type="Google" id="ProtNLM"/>
    </source>
</evidence>
<dbReference type="GO" id="GO:0005674">
    <property type="term" value="C:transcription factor TFIIF complex"/>
    <property type="evidence" value="ECO:0007669"/>
    <property type="project" value="TreeGrafter"/>
</dbReference>
<gene>
    <name evidence="2" type="ORF">TGP89_289950</name>
</gene>
<dbReference type="GO" id="GO:0032968">
    <property type="term" value="P:positive regulation of transcription elongation by RNA polymerase II"/>
    <property type="evidence" value="ECO:0007669"/>
    <property type="project" value="InterPro"/>
</dbReference>
<feature type="compositionally biased region" description="Basic and acidic residues" evidence="1">
    <location>
        <begin position="276"/>
        <end position="291"/>
    </location>
</feature>
<feature type="region of interest" description="Disordered" evidence="1">
    <location>
        <begin position="166"/>
        <end position="191"/>
    </location>
</feature>
<evidence type="ECO:0000313" key="2">
    <source>
        <dbReference type="EMBL" id="KFG33362.1"/>
    </source>
</evidence>
<dbReference type="GO" id="GO:0006367">
    <property type="term" value="P:transcription initiation at RNA polymerase II promoter"/>
    <property type="evidence" value="ECO:0007669"/>
    <property type="project" value="InterPro"/>
</dbReference>
<organism evidence="2 3">
    <name type="scientific">Toxoplasma gondii p89</name>
    <dbReference type="NCBI Taxonomy" id="943119"/>
    <lineage>
        <taxon>Eukaryota</taxon>
        <taxon>Sar</taxon>
        <taxon>Alveolata</taxon>
        <taxon>Apicomplexa</taxon>
        <taxon>Conoidasida</taxon>
        <taxon>Coccidia</taxon>
        <taxon>Eucoccidiorida</taxon>
        <taxon>Eimeriorina</taxon>
        <taxon>Sarcocystidae</taxon>
        <taxon>Toxoplasma</taxon>
    </lineage>
</organism>
<dbReference type="InterPro" id="IPR008851">
    <property type="entry name" value="TFIIF-alpha"/>
</dbReference>
<dbReference type="GO" id="GO:0016251">
    <property type="term" value="F:RNA polymerase II general transcription initiation factor activity"/>
    <property type="evidence" value="ECO:0007669"/>
    <property type="project" value="TreeGrafter"/>
</dbReference>
<feature type="compositionally biased region" description="Acidic residues" evidence="1">
    <location>
        <begin position="421"/>
        <end position="431"/>
    </location>
</feature>
<evidence type="ECO:0000256" key="1">
    <source>
        <dbReference type="SAM" id="MobiDB-lite"/>
    </source>
</evidence>
<feature type="region of interest" description="Disordered" evidence="1">
    <location>
        <begin position="267"/>
        <end position="315"/>
    </location>
</feature>
<accession>A0A086JMJ4</accession>
<feature type="compositionally biased region" description="Basic and acidic residues" evidence="1">
    <location>
        <begin position="166"/>
        <end position="187"/>
    </location>
</feature>
<feature type="compositionally biased region" description="Acidic residues" evidence="1">
    <location>
        <begin position="365"/>
        <end position="376"/>
    </location>
</feature>
<dbReference type="OrthoDB" id="343414at2759"/>
<feature type="compositionally biased region" description="Basic and acidic residues" evidence="1">
    <location>
        <begin position="403"/>
        <end position="420"/>
    </location>
</feature>
<dbReference type="PANTHER" id="PTHR13011">
    <property type="entry name" value="TFIIF-ALPHA"/>
    <property type="match status" value="1"/>
</dbReference>
<dbReference type="Proteomes" id="UP000028828">
    <property type="component" value="Unassembled WGS sequence"/>
</dbReference>
<dbReference type="VEuPathDB" id="ToxoDB:TGP89_289950"/>
<feature type="region of interest" description="Disordered" evidence="1">
    <location>
        <begin position="1"/>
        <end position="90"/>
    </location>
</feature>
<proteinExistence type="predicted"/>
<dbReference type="GO" id="GO:0003677">
    <property type="term" value="F:DNA binding"/>
    <property type="evidence" value="ECO:0007669"/>
    <property type="project" value="InterPro"/>
</dbReference>
<feature type="region of interest" description="Disordered" evidence="1">
    <location>
        <begin position="354"/>
        <end position="376"/>
    </location>
</feature>
<comment type="caution">
    <text evidence="2">The sequence shown here is derived from an EMBL/GenBank/DDBJ whole genome shotgun (WGS) entry which is preliminary data.</text>
</comment>
<evidence type="ECO:0000313" key="3">
    <source>
        <dbReference type="Proteomes" id="UP000028828"/>
    </source>
</evidence>
<feature type="compositionally biased region" description="Basic residues" evidence="1">
    <location>
        <begin position="301"/>
        <end position="315"/>
    </location>
</feature>
<feature type="region of interest" description="Disordered" evidence="1">
    <location>
        <begin position="402"/>
        <end position="475"/>
    </location>
</feature>
<sequence length="544" mass="60014">MLTKSRGPRPSPAGGPLGPTPRIRRQVFAASDKVEPKEESTSLGAVSSARGLKREIERGPQRPSGRRLGFEPQRQEASGSASASASSLPFEDQVKNIIASGLAQPRDRLRMSGLNRSRPLLIARIPDTLAALRQPISIQQDVPVLPAGEENNTLLRLEGEKAAPWRVRDSSDLNQEERDGEESEAHASKKQKVFLSKPNDVNADCFFLLVQGKEFVEVLPISGWLNFDRMVPAKGQAPTAEDAEHQSRVKATRDAALAARVALLRRSGAESDEEGERVGKEAAKETRREGSDRDDDELGLRRQKQKRMKQLLRQKAGQKQKLNEYIDSALSVTAVRQAEVDWDFEEVLSDDEEDVAAEVKNQGAEGEDVLAGEAAEDLVCTDDDEAGAADADLTNYGQQMKTLLDKAKDDEADDELHQYESDEGEENEEEGQGGSASGQTSGETTKSPVTPGARPAQTTRPAPSAKLVAGQAEKGDDADLKSRVIRIMQQHMGRMTVKHFMNAFKVKEKNEEFKKIQQVVHKICKMETTEDKQKFIILKPEYRM</sequence>